<dbReference type="InterPro" id="IPR012816">
    <property type="entry name" value="NADAR"/>
</dbReference>
<dbReference type="NCBIfam" id="TIGR02464">
    <property type="entry name" value="ribofla_fusion"/>
    <property type="match status" value="1"/>
</dbReference>
<proteinExistence type="predicted"/>
<reference evidence="2 3" key="1">
    <citation type="submission" date="2013-03" db="EMBL/GenBank/DDBJ databases">
        <title>The Genome Sequence of Capronia coronata CBS 617.96.</title>
        <authorList>
            <consortium name="The Broad Institute Genomics Platform"/>
            <person name="Cuomo C."/>
            <person name="de Hoog S."/>
            <person name="Gorbushina A."/>
            <person name="Walker B."/>
            <person name="Young S.K."/>
            <person name="Zeng Q."/>
            <person name="Gargeya S."/>
            <person name="Fitzgerald M."/>
            <person name="Haas B."/>
            <person name="Abouelleil A."/>
            <person name="Allen A.W."/>
            <person name="Alvarado L."/>
            <person name="Arachchi H.M."/>
            <person name="Berlin A.M."/>
            <person name="Chapman S.B."/>
            <person name="Gainer-Dewar J."/>
            <person name="Goldberg J."/>
            <person name="Griggs A."/>
            <person name="Gujja S."/>
            <person name="Hansen M."/>
            <person name="Howarth C."/>
            <person name="Imamovic A."/>
            <person name="Ireland A."/>
            <person name="Larimer J."/>
            <person name="McCowan C."/>
            <person name="Murphy C."/>
            <person name="Pearson M."/>
            <person name="Poon T.W."/>
            <person name="Priest M."/>
            <person name="Roberts A."/>
            <person name="Saif S."/>
            <person name="Shea T."/>
            <person name="Sisk P."/>
            <person name="Sykes S."/>
            <person name="Wortman J."/>
            <person name="Nusbaum C."/>
            <person name="Birren B."/>
        </authorList>
    </citation>
    <scope>NUCLEOTIDE SEQUENCE [LARGE SCALE GENOMIC DNA]</scope>
    <source>
        <strain evidence="2 3">CBS 617.96</strain>
    </source>
</reference>
<gene>
    <name evidence="2" type="ORF">A1O1_05788</name>
</gene>
<sequence length="173" mass="19314">MSVRPRGPAADPALLPSSHPSNPYGLSPAMFQANSLSPKVTATHVFFLGAESSDPHCCLTQWYPSPFHAPRLHSTIANEESSDYVLFPTAEHYMMYQKAIVMSDHESAAQILKHPHPSEAKQLGREVRNFDGEKWKKHAERAVEEANWAKFTQCEDLGTLLLNTGDKMLVEAR</sequence>
<dbReference type="InterPro" id="IPR037238">
    <property type="entry name" value="YbiA-like_sf"/>
</dbReference>
<dbReference type="STRING" id="1182541.W9YT26"/>
<dbReference type="GeneID" id="19160661"/>
<evidence type="ECO:0000259" key="1">
    <source>
        <dbReference type="Pfam" id="PF08719"/>
    </source>
</evidence>
<dbReference type="OrthoDB" id="206452at2759"/>
<dbReference type="Pfam" id="PF08719">
    <property type="entry name" value="NADAR"/>
    <property type="match status" value="1"/>
</dbReference>
<evidence type="ECO:0000313" key="3">
    <source>
        <dbReference type="Proteomes" id="UP000019484"/>
    </source>
</evidence>
<dbReference type="HOGENOM" id="CLU_084247_0_3_1"/>
<comment type="caution">
    <text evidence="2">The sequence shown here is derived from an EMBL/GenBank/DDBJ whole genome shotgun (WGS) entry which is preliminary data.</text>
</comment>
<organism evidence="2 3">
    <name type="scientific">Capronia coronata CBS 617.96</name>
    <dbReference type="NCBI Taxonomy" id="1182541"/>
    <lineage>
        <taxon>Eukaryota</taxon>
        <taxon>Fungi</taxon>
        <taxon>Dikarya</taxon>
        <taxon>Ascomycota</taxon>
        <taxon>Pezizomycotina</taxon>
        <taxon>Eurotiomycetes</taxon>
        <taxon>Chaetothyriomycetidae</taxon>
        <taxon>Chaetothyriales</taxon>
        <taxon>Herpotrichiellaceae</taxon>
        <taxon>Capronia</taxon>
    </lineage>
</organism>
<name>W9YT26_9EURO</name>
<evidence type="ECO:0000313" key="2">
    <source>
        <dbReference type="EMBL" id="EXJ85424.1"/>
    </source>
</evidence>
<feature type="domain" description="NADAR" evidence="1">
    <location>
        <begin position="52"/>
        <end position="172"/>
    </location>
</feature>
<accession>W9YT26</accession>
<protein>
    <recommendedName>
        <fullName evidence="1">NADAR domain-containing protein</fullName>
    </recommendedName>
</protein>
<dbReference type="RefSeq" id="XP_007724862.1">
    <property type="nucleotide sequence ID" value="XM_007726672.1"/>
</dbReference>
<dbReference type="AlphaFoldDB" id="W9YT26"/>
<dbReference type="CDD" id="cd15457">
    <property type="entry name" value="NADAR"/>
    <property type="match status" value="1"/>
</dbReference>
<dbReference type="EMBL" id="AMWN01000005">
    <property type="protein sequence ID" value="EXJ85424.1"/>
    <property type="molecule type" value="Genomic_DNA"/>
</dbReference>
<dbReference type="Proteomes" id="UP000019484">
    <property type="component" value="Unassembled WGS sequence"/>
</dbReference>
<keyword evidence="3" id="KW-1185">Reference proteome</keyword>
<dbReference type="Gene3D" id="1.10.357.40">
    <property type="entry name" value="YbiA-like"/>
    <property type="match status" value="1"/>
</dbReference>
<dbReference type="SUPFAM" id="SSF143990">
    <property type="entry name" value="YbiA-like"/>
    <property type="match status" value="1"/>
</dbReference>